<protein>
    <recommendedName>
        <fullName evidence="2">RNA-editing substrate-binding complex 6 protein domain-containing protein</fullName>
    </recommendedName>
</protein>
<comment type="caution">
    <text evidence="3">The sequence shown here is derived from an EMBL/GenBank/DDBJ whole genome shotgun (WGS) entry which is preliminary data.</text>
</comment>
<dbReference type="RefSeq" id="XP_067174248.1">
    <property type="nucleotide sequence ID" value="XM_067318143.1"/>
</dbReference>
<dbReference type="InterPro" id="IPR058917">
    <property type="entry name" value="RESC6_dom"/>
</dbReference>
<dbReference type="GeneID" id="92510655"/>
<proteinExistence type="predicted"/>
<feature type="domain" description="RNA-editing substrate-binding complex 6 protein" evidence="2">
    <location>
        <begin position="987"/>
        <end position="1197"/>
    </location>
</feature>
<reference evidence="3 4" key="1">
    <citation type="submission" date="2021-03" db="EMBL/GenBank/DDBJ databases">
        <title>Leishmania (Mundinia) martiniquensis Genome sequencing and assembly.</title>
        <authorList>
            <person name="Almutairi H."/>
            <person name="Gatherer D."/>
        </authorList>
    </citation>
    <scope>NUCLEOTIDE SEQUENCE [LARGE SCALE GENOMIC DNA]</scope>
    <source>
        <strain evidence="3">LSCM1</strain>
    </source>
</reference>
<evidence type="ECO:0000313" key="3">
    <source>
        <dbReference type="EMBL" id="KAG5464311.1"/>
    </source>
</evidence>
<evidence type="ECO:0000256" key="1">
    <source>
        <dbReference type="SAM" id="MobiDB-lite"/>
    </source>
</evidence>
<feature type="region of interest" description="Disordered" evidence="1">
    <location>
        <begin position="60"/>
        <end position="83"/>
    </location>
</feature>
<feature type="region of interest" description="Disordered" evidence="1">
    <location>
        <begin position="1204"/>
        <end position="1239"/>
    </location>
</feature>
<dbReference type="OrthoDB" id="2019031at2759"/>
<feature type="compositionally biased region" description="Basic and acidic residues" evidence="1">
    <location>
        <begin position="1224"/>
        <end position="1233"/>
    </location>
</feature>
<accession>A0A836FYS9</accession>
<feature type="compositionally biased region" description="Low complexity" evidence="1">
    <location>
        <begin position="1207"/>
        <end position="1223"/>
    </location>
</feature>
<dbReference type="KEGG" id="lmat:92510655"/>
<sequence length="1239" mass="134257">MLCDAASRCMLPYQRKALAQVRRIGLGGRQQAPTAASILSVYNLRCYACGPTSIGDHATASLVSPPSQKLGSNSASSKPKGSRFMRTVGNAIDSVTSTADDESGSLLQEDNRGGWDALHARLSAPRDLLSAAAVTAYLQRLQSLLRQKYHPVTCACAVHELGKIVLPSLKDIDSVTVLLLLQTLRMADADRSMPLLQDAAAWMNLYAAKLSLPQATTAIELLLHFDCPVASELAVTVAQCTQRSTLLSLSVARTVPILTALLRVLTYGRNSKRALQSLVQLEQESQGDIIVAEGLRDACMGGEFFSVSPVNLAQLLRTLWTFKRENRALYNTEAATEWRSLEEAVCHILAKQEKRVEAPLAEVIAVMADLVQWKKERSVSDVREIRVNNAQEELFTALLERLKATTARLLSISSESTFTCSIFPELWAMSDVSAVWFQCSASEAAHRSSSGSLLVAGNEDGSDGTGAFLTVLQALQSALLDAVSARCSAEPHNAAALQVAGFICSESVVSWMTSAQRASDESVTHVTSDDPSPMLPDLSSLVPKKMLQSLIDGVSAEQAADNITWTPQMVRAAVITLGNSREAAHRTQALELARKWYRQLQVRSQAGERLQPMELLAFFIPTLLREERKGVAEAVKASLSRWSVSEVLFFFSEIAMHGGRAGGVESMTVLRDSGKLLCTYAAKASASQLVGLVECYGLAQVRSDDFCEAVATRVSELLRTTVADTSREKVYLSTLGPPTVSDGGAESFTAGHAQAAQADAAAASGSPPAAAYSPGVSIAQLARLLRSLALMETRQRTPFVDAVECIMRAADADQGTAEQITQLIAAYAKMLIWSYPVLRALSERLLRICTSEVTLSHLTTAQLALLRMDVTLPSVTGRWYKRLSEAYKPAGDTSRDCAAGPVTLNDSVVHFSIIARLRGHPSDTPLDESVVEVLVERILARADALKMDEMAEVLLSLARLGKGDSAAFQSLTVRTLGMVPKAPPRLMAHVVEAYALAGRGDDTELFTLVADRTVAMRHEMASVTIAGILASFAKAGVRNDRLFIEVIPRVRHVATYGTPRDVVNVVTAYATVNLWHYKLFARLADRAVQLRADFRTPEMVSLLKAYATVQMRYERLFVEFAPRIQTLVHLLCPSDLASIMSSYAQLDIRCPPVWKATAAQAMDVAQSFTLDDAKILLEAYAAQSFFHQECVDALTKRFPELAGISRGSPETAAGGSESASSASEEYKSEDRGQNESLEG</sequence>
<dbReference type="Pfam" id="PF26188">
    <property type="entry name" value="RESC6"/>
    <property type="match status" value="1"/>
</dbReference>
<dbReference type="SMR" id="A0A836FYS9"/>
<dbReference type="EMBL" id="JAFEUZ010000036">
    <property type="protein sequence ID" value="KAG5464311.1"/>
    <property type="molecule type" value="Genomic_DNA"/>
</dbReference>
<keyword evidence="4" id="KW-1185">Reference proteome</keyword>
<dbReference type="AlphaFoldDB" id="A0A836FYS9"/>
<evidence type="ECO:0000313" key="4">
    <source>
        <dbReference type="Proteomes" id="UP000673552"/>
    </source>
</evidence>
<evidence type="ECO:0000259" key="2">
    <source>
        <dbReference type="Pfam" id="PF26188"/>
    </source>
</evidence>
<feature type="compositionally biased region" description="Polar residues" evidence="1">
    <location>
        <begin position="61"/>
        <end position="79"/>
    </location>
</feature>
<name>A0A836FYS9_9TRYP</name>
<dbReference type="Proteomes" id="UP000673552">
    <property type="component" value="Chromosome 36"/>
</dbReference>
<organism evidence="3 4">
    <name type="scientific">Leishmania martiniquensis</name>
    <dbReference type="NCBI Taxonomy" id="1580590"/>
    <lineage>
        <taxon>Eukaryota</taxon>
        <taxon>Discoba</taxon>
        <taxon>Euglenozoa</taxon>
        <taxon>Kinetoplastea</taxon>
        <taxon>Metakinetoplastina</taxon>
        <taxon>Trypanosomatida</taxon>
        <taxon>Trypanosomatidae</taxon>
        <taxon>Leishmaniinae</taxon>
        <taxon>Leishmania</taxon>
    </lineage>
</organism>
<gene>
    <name evidence="3" type="ORF">LSCM1_00493</name>
</gene>